<reference evidence="10" key="1">
    <citation type="journal article" date="2018" name="Sci. Rep.">
        <title>Dynamic evolution of inverted repeats in Euglenophyta plastid genomes.</title>
        <authorList>
            <person name="Karnkowska A."/>
            <person name="Bennett M.S."/>
            <person name="Triemer R.E."/>
        </authorList>
    </citation>
    <scope>NUCLEOTIDE SEQUENCE</scope>
</reference>
<evidence type="ECO:0000256" key="3">
    <source>
        <dbReference type="ARBA" id="ARBA00008561"/>
    </source>
</evidence>
<evidence type="ECO:0000256" key="7">
    <source>
        <dbReference type="ARBA" id="ARBA00023274"/>
    </source>
</evidence>
<protein>
    <recommendedName>
        <fullName evidence="8">Small ribosomal subunit protein cS23</fullName>
    </recommendedName>
</protein>
<geneLocation type="chloroplast" evidence="10"/>
<keyword evidence="10" id="KW-0934">Plastid</keyword>
<dbReference type="RefSeq" id="YP_009540962.1">
    <property type="nucleotide sequence ID" value="NC_039969.1"/>
</dbReference>
<comment type="similarity">
    <text evidence="3 8">Belongs to the chloroplast-specific ribosomal protein cS23 family.</text>
</comment>
<evidence type="ECO:0000256" key="2">
    <source>
        <dbReference type="ARBA" id="ARBA00004229"/>
    </source>
</evidence>
<dbReference type="InterPro" id="IPR038447">
    <property type="entry name" value="PSRP-3/Ycf65_sf"/>
</dbReference>
<dbReference type="InterPro" id="IPR057257">
    <property type="entry name" value="Ribosomal_cS23"/>
</dbReference>
<dbReference type="PANTHER" id="PTHR35108">
    <property type="entry name" value="30S RIBOSOMAL PROTEIN 3, CHLOROPLASTIC"/>
    <property type="match status" value="1"/>
</dbReference>
<dbReference type="GeneID" id="38462372"/>
<keyword evidence="5 10" id="KW-0150">Chloroplast</keyword>
<dbReference type="GO" id="GO:0005840">
    <property type="term" value="C:ribosome"/>
    <property type="evidence" value="ECO:0007669"/>
    <property type="project" value="UniProtKB-KW"/>
</dbReference>
<dbReference type="GO" id="GO:0006412">
    <property type="term" value="P:translation"/>
    <property type="evidence" value="ECO:0007669"/>
    <property type="project" value="UniProtKB-UniRule"/>
</dbReference>
<comment type="subunit">
    <text evidence="4 8">Part of the 30S ribosomal subunit.</text>
</comment>
<proteinExistence type="inferred from homology"/>
<evidence type="ECO:0000256" key="5">
    <source>
        <dbReference type="ARBA" id="ARBA00022528"/>
    </source>
</evidence>
<evidence type="ECO:0000256" key="9">
    <source>
        <dbReference type="SAM" id="SignalP"/>
    </source>
</evidence>
<dbReference type="Gene3D" id="3.30.390.140">
    <property type="match status" value="1"/>
</dbReference>
<dbReference type="EMBL" id="MH898670">
    <property type="protein sequence ID" value="AYQ93510.1"/>
    <property type="molecule type" value="Genomic_DNA"/>
</dbReference>
<name>A0A3G3LLC5_9EUGL</name>
<evidence type="ECO:0000256" key="8">
    <source>
        <dbReference type="HAMAP-Rule" id="MF_00619"/>
    </source>
</evidence>
<dbReference type="GO" id="GO:1990904">
    <property type="term" value="C:ribonucleoprotein complex"/>
    <property type="evidence" value="ECO:0007669"/>
    <property type="project" value="UniProtKB-KW"/>
</dbReference>
<feature type="signal peptide" evidence="9">
    <location>
        <begin position="1"/>
        <end position="20"/>
    </location>
</feature>
<dbReference type="PANTHER" id="PTHR35108:SF1">
    <property type="entry name" value="OS04G0461100 PROTEIN"/>
    <property type="match status" value="1"/>
</dbReference>
<comment type="subcellular location">
    <subcellularLocation>
        <location evidence="2 8">Plastid</location>
        <location evidence="2 8">Chloroplast</location>
    </subcellularLocation>
</comment>
<sequence>MKKFILKFLWLEKSIAVALDQSVNDKITPVTEYFFWPRKDAWEEMKLALEMRPWISQTDSVLLLNQITEVINYWQEKGFMNIKKKDMELLKNRFPDCIFIGYD</sequence>
<evidence type="ECO:0000313" key="10">
    <source>
        <dbReference type="EMBL" id="AYQ93510.1"/>
    </source>
</evidence>
<gene>
    <name evidence="8 10" type="primary">ycf65</name>
</gene>
<feature type="chain" id="PRO_5018084213" description="Small ribosomal subunit protein cS23" evidence="9">
    <location>
        <begin position="21"/>
        <end position="103"/>
    </location>
</feature>
<evidence type="ECO:0000256" key="4">
    <source>
        <dbReference type="ARBA" id="ARBA00011458"/>
    </source>
</evidence>
<accession>A0A3G3LLC5</accession>
<dbReference type="HAMAP" id="MF_00619">
    <property type="entry name" value="Ribosomal_plastid_cS23"/>
    <property type="match status" value="1"/>
</dbReference>
<keyword evidence="9" id="KW-0732">Signal</keyword>
<evidence type="ECO:0000256" key="6">
    <source>
        <dbReference type="ARBA" id="ARBA00022980"/>
    </source>
</evidence>
<keyword evidence="7 8" id="KW-0687">Ribonucleoprotein</keyword>
<evidence type="ECO:0000256" key="1">
    <source>
        <dbReference type="ARBA" id="ARBA00002396"/>
    </source>
</evidence>
<dbReference type="GO" id="GO:0009507">
    <property type="term" value="C:chloroplast"/>
    <property type="evidence" value="ECO:0007669"/>
    <property type="project" value="UniProtKB-SubCell"/>
</dbReference>
<dbReference type="InterPro" id="IPR006924">
    <property type="entry name" value="Ribosomal_cS23-like"/>
</dbReference>
<dbReference type="GO" id="GO:0003735">
    <property type="term" value="F:structural constituent of ribosome"/>
    <property type="evidence" value="ECO:0007669"/>
    <property type="project" value="InterPro"/>
</dbReference>
<keyword evidence="6 8" id="KW-0689">Ribosomal protein</keyword>
<organism evidence="10">
    <name type="scientific">Discoplastis spathirhyncha</name>
    <dbReference type="NCBI Taxonomy" id="215771"/>
    <lineage>
        <taxon>Eukaryota</taxon>
        <taxon>Discoba</taxon>
        <taxon>Euglenozoa</taxon>
        <taxon>Euglenida</taxon>
        <taxon>Spirocuta</taxon>
        <taxon>Euglenophyceae</taxon>
        <taxon>Euglenales</taxon>
        <taxon>Phacaceae</taxon>
        <taxon>Discoplastis</taxon>
    </lineage>
</organism>
<dbReference type="AlphaFoldDB" id="A0A3G3LLC5"/>
<dbReference type="Pfam" id="PF04839">
    <property type="entry name" value="PSRP-3_Ycf65"/>
    <property type="match status" value="1"/>
</dbReference>
<comment type="function">
    <text evidence="1 8">Probably a ribosomal protein or a ribosome-associated protein.</text>
</comment>